<feature type="domain" description="ShKT" evidence="3">
    <location>
        <begin position="21"/>
        <end position="58"/>
    </location>
</feature>
<dbReference type="Proteomes" id="UP001152747">
    <property type="component" value="Unassembled WGS sequence"/>
</dbReference>
<feature type="domain" description="ShKT" evidence="3">
    <location>
        <begin position="75"/>
        <end position="112"/>
    </location>
</feature>
<organism evidence="4 5">
    <name type="scientific">Caenorhabditis angaria</name>
    <dbReference type="NCBI Taxonomy" id="860376"/>
    <lineage>
        <taxon>Eukaryota</taxon>
        <taxon>Metazoa</taxon>
        <taxon>Ecdysozoa</taxon>
        <taxon>Nematoda</taxon>
        <taxon>Chromadorea</taxon>
        <taxon>Rhabditida</taxon>
        <taxon>Rhabditina</taxon>
        <taxon>Rhabditomorpha</taxon>
        <taxon>Rhabditoidea</taxon>
        <taxon>Rhabditidae</taxon>
        <taxon>Peloderinae</taxon>
        <taxon>Caenorhabditis</taxon>
    </lineage>
</organism>
<name>A0A9P1I7A3_9PELO</name>
<dbReference type="PANTHER" id="PTHR21724">
    <property type="entry name" value="SHKT DOMAIN-CONTAINING PROTEIN"/>
    <property type="match status" value="1"/>
</dbReference>
<dbReference type="PANTHER" id="PTHR21724:SF0">
    <property type="entry name" value="SHKT DOMAIN-CONTAINING PROTEIN"/>
    <property type="match status" value="1"/>
</dbReference>
<gene>
    <name evidence="4" type="ORF">CAMP_LOCUS3459</name>
</gene>
<dbReference type="Pfam" id="PF01549">
    <property type="entry name" value="ShK"/>
    <property type="match status" value="2"/>
</dbReference>
<dbReference type="InterPro" id="IPR003582">
    <property type="entry name" value="ShKT_dom"/>
</dbReference>
<reference evidence="4" key="1">
    <citation type="submission" date="2022-11" db="EMBL/GenBank/DDBJ databases">
        <authorList>
            <person name="Kikuchi T."/>
        </authorList>
    </citation>
    <scope>NUCLEOTIDE SEQUENCE</scope>
    <source>
        <strain evidence="4">PS1010</strain>
    </source>
</reference>
<evidence type="ECO:0000313" key="4">
    <source>
        <dbReference type="EMBL" id="CAI5440822.1"/>
    </source>
</evidence>
<dbReference type="EMBL" id="CANHGI010000002">
    <property type="protein sequence ID" value="CAI5440822.1"/>
    <property type="molecule type" value="Genomic_DNA"/>
</dbReference>
<dbReference type="SMART" id="SM00254">
    <property type="entry name" value="ShKT"/>
    <property type="match status" value="2"/>
</dbReference>
<dbReference type="AlphaFoldDB" id="A0A9P1I7A3"/>
<protein>
    <recommendedName>
        <fullName evidence="3">ShKT domain-containing protein</fullName>
    </recommendedName>
</protein>
<dbReference type="PROSITE" id="PS51670">
    <property type="entry name" value="SHKT"/>
    <property type="match status" value="2"/>
</dbReference>
<dbReference type="Gene3D" id="1.10.10.1940">
    <property type="match status" value="2"/>
</dbReference>
<dbReference type="OrthoDB" id="5873472at2759"/>
<comment type="caution">
    <text evidence="4">The sequence shown here is derived from an EMBL/GenBank/DDBJ whole genome shotgun (WGS) entry which is preliminary data.</text>
</comment>
<keyword evidence="5" id="KW-1185">Reference proteome</keyword>
<comment type="caution">
    <text evidence="1">Lacks conserved residue(s) required for the propagation of feature annotation.</text>
</comment>
<evidence type="ECO:0000313" key="5">
    <source>
        <dbReference type="Proteomes" id="UP001152747"/>
    </source>
</evidence>
<evidence type="ECO:0000256" key="1">
    <source>
        <dbReference type="PROSITE-ProRule" id="PRU01005"/>
    </source>
</evidence>
<feature type="chain" id="PRO_5040369693" description="ShKT domain-containing protein" evidence="2">
    <location>
        <begin position="21"/>
        <end position="112"/>
    </location>
</feature>
<sequence>MAYSTILITIALFLTTSVESCTNSGTNCANWVANGFCKSPYYTYSQKVAYCALSCGYCTSSTSSTSTTTTGSSSCTNSASACSSWVANGFCSSTFYTTAQKTAYCASSCGLC</sequence>
<feature type="signal peptide" evidence="2">
    <location>
        <begin position="1"/>
        <end position="20"/>
    </location>
</feature>
<proteinExistence type="predicted"/>
<evidence type="ECO:0000256" key="2">
    <source>
        <dbReference type="SAM" id="SignalP"/>
    </source>
</evidence>
<accession>A0A9P1I7A3</accession>
<keyword evidence="2" id="KW-0732">Signal</keyword>
<evidence type="ECO:0000259" key="3">
    <source>
        <dbReference type="PROSITE" id="PS51670"/>
    </source>
</evidence>